<name>A0ABW5ASM8_9FLAO</name>
<proteinExistence type="predicted"/>
<accession>A0ABW5ASM8</accession>
<keyword evidence="2" id="KW-1185">Reference proteome</keyword>
<protein>
    <submittedName>
        <fullName evidence="1">Uncharacterized protein</fullName>
    </submittedName>
</protein>
<dbReference type="PROSITE" id="PS51257">
    <property type="entry name" value="PROKAR_LIPOPROTEIN"/>
    <property type="match status" value="1"/>
</dbReference>
<dbReference type="RefSeq" id="WP_378318125.1">
    <property type="nucleotide sequence ID" value="NZ_JBHUHY010000002.1"/>
</dbReference>
<evidence type="ECO:0000313" key="1">
    <source>
        <dbReference type="EMBL" id="MFD2185171.1"/>
    </source>
</evidence>
<comment type="caution">
    <text evidence="1">The sequence shown here is derived from an EMBL/GenBank/DDBJ whole genome shotgun (WGS) entry which is preliminary data.</text>
</comment>
<gene>
    <name evidence="1" type="ORF">ACFSJT_00080</name>
</gene>
<organism evidence="1 2">
    <name type="scientific">Aquimarina celericrescens</name>
    <dbReference type="NCBI Taxonomy" id="1964542"/>
    <lineage>
        <taxon>Bacteria</taxon>
        <taxon>Pseudomonadati</taxon>
        <taxon>Bacteroidota</taxon>
        <taxon>Flavobacteriia</taxon>
        <taxon>Flavobacteriales</taxon>
        <taxon>Flavobacteriaceae</taxon>
        <taxon>Aquimarina</taxon>
    </lineage>
</organism>
<evidence type="ECO:0000313" key="2">
    <source>
        <dbReference type="Proteomes" id="UP001597344"/>
    </source>
</evidence>
<dbReference type="EMBL" id="JBHUHY010000002">
    <property type="protein sequence ID" value="MFD2185171.1"/>
    <property type="molecule type" value="Genomic_DNA"/>
</dbReference>
<reference evidence="2" key="1">
    <citation type="journal article" date="2019" name="Int. J. Syst. Evol. Microbiol.">
        <title>The Global Catalogue of Microorganisms (GCM) 10K type strain sequencing project: providing services to taxonomists for standard genome sequencing and annotation.</title>
        <authorList>
            <consortium name="The Broad Institute Genomics Platform"/>
            <consortium name="The Broad Institute Genome Sequencing Center for Infectious Disease"/>
            <person name="Wu L."/>
            <person name="Ma J."/>
        </authorList>
    </citation>
    <scope>NUCLEOTIDE SEQUENCE [LARGE SCALE GENOMIC DNA]</scope>
    <source>
        <strain evidence="2">DT92</strain>
    </source>
</reference>
<dbReference type="Proteomes" id="UP001597344">
    <property type="component" value="Unassembled WGS sequence"/>
</dbReference>
<sequence length="246" mass="27937">MKNFGNLKTMASLIIGVFFIVSCEKSDVEIETNQILETEKEEGFKSKTGNDGEALNNTKEESVLPVMKMHFGKDVSKEEAMRKFDAAVKTYISKQPVQTKAFSTEWYYKVWTFTGTQSNNDTDGDVGTYVRFTTSAGAYTSNFNWMDEFWDDDFEGGWDAFLFKSSFPGRAVEWVEVDNATLYLEGTDGWFVTDFVIQMAPDYQTLPATGFSSFWAHPNVWLDNSCSNSCWDSYYTGNIGTGRLNF</sequence>